<evidence type="ECO:0000259" key="2">
    <source>
        <dbReference type="PROSITE" id="PS51819"/>
    </source>
</evidence>
<evidence type="ECO:0000313" key="4">
    <source>
        <dbReference type="Proteomes" id="UP000641206"/>
    </source>
</evidence>
<dbReference type="SUPFAM" id="SSF54593">
    <property type="entry name" value="Glyoxalase/Bleomycin resistance protein/Dihydroxybiphenyl dioxygenase"/>
    <property type="match status" value="1"/>
</dbReference>
<dbReference type="Gene3D" id="3.10.180.10">
    <property type="entry name" value="2,3-Dihydroxybiphenyl 1,2-Dioxygenase, domain 1"/>
    <property type="match status" value="1"/>
</dbReference>
<dbReference type="Proteomes" id="UP000641206">
    <property type="component" value="Unassembled WGS sequence"/>
</dbReference>
<gene>
    <name evidence="3" type="ORF">GCM10011346_48270</name>
</gene>
<keyword evidence="1" id="KW-0479">Metal-binding</keyword>
<sequence length="125" mass="14136">MLYTGIHHVSLVVMQLDRSKYFYGDILGFKNIERPDFDTDGAWYQVGSTQVHLIVYPEGKTLRGTSKLDKDDGHFAVQVDDIDALIERMDRYGVPLLIVQAENVGGQRVYVNDPDGNLIEFKGSE</sequence>
<proteinExistence type="predicted"/>
<dbReference type="PANTHER" id="PTHR21366">
    <property type="entry name" value="GLYOXALASE FAMILY PROTEIN"/>
    <property type="match status" value="1"/>
</dbReference>
<comment type="caution">
    <text evidence="3">The sequence shown here is derived from an EMBL/GenBank/DDBJ whole genome shotgun (WGS) entry which is preliminary data.</text>
</comment>
<protein>
    <submittedName>
        <fullName evidence="3">Glyoxalase</fullName>
    </submittedName>
</protein>
<dbReference type="PANTHER" id="PTHR21366:SF22">
    <property type="entry name" value="VOC DOMAIN-CONTAINING PROTEIN"/>
    <property type="match status" value="1"/>
</dbReference>
<dbReference type="InterPro" id="IPR004360">
    <property type="entry name" value="Glyas_Fos-R_dOase_dom"/>
</dbReference>
<dbReference type="InterPro" id="IPR050383">
    <property type="entry name" value="GlyoxalaseI/FosfomycinResist"/>
</dbReference>
<accession>A0ABQ2P2I4</accession>
<dbReference type="RefSeq" id="WP_188737991.1">
    <property type="nucleotide sequence ID" value="NZ_BMLW01000019.1"/>
</dbReference>
<dbReference type="Pfam" id="PF00903">
    <property type="entry name" value="Glyoxalase"/>
    <property type="match status" value="1"/>
</dbReference>
<dbReference type="PROSITE" id="PS00934">
    <property type="entry name" value="GLYOXALASE_I_1"/>
    <property type="match status" value="1"/>
</dbReference>
<dbReference type="EMBL" id="BMLW01000019">
    <property type="protein sequence ID" value="GGP16394.1"/>
    <property type="molecule type" value="Genomic_DNA"/>
</dbReference>
<organism evidence="3 4">
    <name type="scientific">Oceanobacillus neutriphilus</name>
    <dbReference type="NCBI Taxonomy" id="531815"/>
    <lineage>
        <taxon>Bacteria</taxon>
        <taxon>Bacillati</taxon>
        <taxon>Bacillota</taxon>
        <taxon>Bacilli</taxon>
        <taxon>Bacillales</taxon>
        <taxon>Bacillaceae</taxon>
        <taxon>Oceanobacillus</taxon>
    </lineage>
</organism>
<feature type="domain" description="VOC" evidence="2">
    <location>
        <begin position="5"/>
        <end position="124"/>
    </location>
</feature>
<reference evidence="4" key="1">
    <citation type="journal article" date="2019" name="Int. J. Syst. Evol. Microbiol.">
        <title>The Global Catalogue of Microorganisms (GCM) 10K type strain sequencing project: providing services to taxonomists for standard genome sequencing and annotation.</title>
        <authorList>
            <consortium name="The Broad Institute Genomics Platform"/>
            <consortium name="The Broad Institute Genome Sequencing Center for Infectious Disease"/>
            <person name="Wu L."/>
            <person name="Ma J."/>
        </authorList>
    </citation>
    <scope>NUCLEOTIDE SEQUENCE [LARGE SCALE GENOMIC DNA]</scope>
    <source>
        <strain evidence="4">CGMCC 1.7693</strain>
    </source>
</reference>
<name>A0ABQ2P2I4_9BACI</name>
<dbReference type="InterPro" id="IPR029068">
    <property type="entry name" value="Glyas_Bleomycin-R_OHBP_Dase"/>
</dbReference>
<evidence type="ECO:0000256" key="1">
    <source>
        <dbReference type="ARBA" id="ARBA00022723"/>
    </source>
</evidence>
<dbReference type="InterPro" id="IPR037523">
    <property type="entry name" value="VOC_core"/>
</dbReference>
<evidence type="ECO:0000313" key="3">
    <source>
        <dbReference type="EMBL" id="GGP16394.1"/>
    </source>
</evidence>
<keyword evidence="4" id="KW-1185">Reference proteome</keyword>
<dbReference type="InterPro" id="IPR018146">
    <property type="entry name" value="Glyoxalase_1_CS"/>
</dbReference>
<dbReference type="PROSITE" id="PS51819">
    <property type="entry name" value="VOC"/>
    <property type="match status" value="1"/>
</dbReference>